<dbReference type="GO" id="GO:0030288">
    <property type="term" value="C:outer membrane-bounded periplasmic space"/>
    <property type="evidence" value="ECO:0007669"/>
    <property type="project" value="TreeGrafter"/>
</dbReference>
<dbReference type="PANTHER" id="PTHR37481">
    <property type="entry name" value="LIPOPOLYSACCHARIDE EXPORT SYSTEM PROTEIN LPTC"/>
    <property type="match status" value="1"/>
</dbReference>
<sequence length="187" mass="20738">MTKKVAINKGKIAVYLLVLCAIGLVYWAYASRPNVEPEDAKPVSKIMTYNNNSLKEEVNGKLIWECYAEKMSVNQDTQIVDMENIKGTFYREDGSSIEITAAKAVYDQAKKNIEITEGIKAHSTDDMAFETDKVTWDGEQSVLTCDGNVKISKPGMVATGDKAESKDAFQNFKLMGNAHIIKGDINQ</sequence>
<dbReference type="Gene3D" id="2.60.450.10">
    <property type="entry name" value="Lipopolysaccharide (LPS) transport protein A like domain"/>
    <property type="match status" value="1"/>
</dbReference>
<evidence type="ECO:0000313" key="8">
    <source>
        <dbReference type="Proteomes" id="UP000215383"/>
    </source>
</evidence>
<evidence type="ECO:0000256" key="2">
    <source>
        <dbReference type="ARBA" id="ARBA00022519"/>
    </source>
</evidence>
<dbReference type="Proteomes" id="UP000215383">
    <property type="component" value="Chromosome 1"/>
</dbReference>
<dbReference type="GO" id="GO:0017089">
    <property type="term" value="F:glycolipid transfer activity"/>
    <property type="evidence" value="ECO:0007669"/>
    <property type="project" value="TreeGrafter"/>
</dbReference>
<protein>
    <submittedName>
        <fullName evidence="7">Uncharacterized protein conserved in bacteria</fullName>
    </submittedName>
</protein>
<keyword evidence="8" id="KW-1185">Reference proteome</keyword>
<dbReference type="InterPro" id="IPR052363">
    <property type="entry name" value="LPS_export_LptC"/>
</dbReference>
<dbReference type="PANTHER" id="PTHR37481:SF1">
    <property type="entry name" value="LIPOPOLYSACCHARIDE EXPORT SYSTEM PROTEIN LPTC"/>
    <property type="match status" value="1"/>
</dbReference>
<name>A0A239TA43_9FIRM</name>
<dbReference type="InterPro" id="IPR010664">
    <property type="entry name" value="LipoPS_assembly_LptC-rel"/>
</dbReference>
<evidence type="ECO:0000256" key="6">
    <source>
        <dbReference type="SAM" id="Phobius"/>
    </source>
</evidence>
<dbReference type="NCBIfam" id="TIGR04409">
    <property type="entry name" value="LptC_YrbK"/>
    <property type="match status" value="1"/>
</dbReference>
<accession>A0A239TA43</accession>
<keyword evidence="1" id="KW-1003">Cell membrane</keyword>
<evidence type="ECO:0000256" key="1">
    <source>
        <dbReference type="ARBA" id="ARBA00022475"/>
    </source>
</evidence>
<dbReference type="GO" id="GO:0015221">
    <property type="term" value="F:lipopolysaccharide transmembrane transporter activity"/>
    <property type="evidence" value="ECO:0007669"/>
    <property type="project" value="InterPro"/>
</dbReference>
<evidence type="ECO:0000256" key="4">
    <source>
        <dbReference type="ARBA" id="ARBA00022989"/>
    </source>
</evidence>
<reference evidence="7 8" key="1">
    <citation type="submission" date="2017-06" db="EMBL/GenBank/DDBJ databases">
        <authorList>
            <consortium name="Pathogen Informatics"/>
        </authorList>
    </citation>
    <scope>NUCLEOTIDE SEQUENCE [LARGE SCALE GENOMIC DNA]</scope>
    <source>
        <strain evidence="7 8">NCTC10570</strain>
    </source>
</reference>
<gene>
    <name evidence="7" type="ORF">SAMEA4364220_00208</name>
</gene>
<feature type="transmembrane region" description="Helical" evidence="6">
    <location>
        <begin position="12"/>
        <end position="29"/>
    </location>
</feature>
<keyword evidence="5 6" id="KW-0472">Membrane</keyword>
<keyword evidence="4 6" id="KW-1133">Transmembrane helix</keyword>
<dbReference type="GO" id="GO:0005886">
    <property type="term" value="C:plasma membrane"/>
    <property type="evidence" value="ECO:0007669"/>
    <property type="project" value="InterPro"/>
</dbReference>
<dbReference type="eggNOG" id="COG3117">
    <property type="taxonomic scope" value="Bacteria"/>
</dbReference>
<organism evidence="7 8">
    <name type="scientific">Megamonas hypermegale</name>
    <dbReference type="NCBI Taxonomy" id="158847"/>
    <lineage>
        <taxon>Bacteria</taxon>
        <taxon>Bacillati</taxon>
        <taxon>Bacillota</taxon>
        <taxon>Negativicutes</taxon>
        <taxon>Selenomonadales</taxon>
        <taxon>Selenomonadaceae</taxon>
        <taxon>Megamonas</taxon>
    </lineage>
</organism>
<evidence type="ECO:0000256" key="5">
    <source>
        <dbReference type="ARBA" id="ARBA00023136"/>
    </source>
</evidence>
<keyword evidence="3 6" id="KW-0812">Transmembrane</keyword>
<keyword evidence="2" id="KW-0997">Cell inner membrane</keyword>
<dbReference type="InterPro" id="IPR026265">
    <property type="entry name" value="LptC"/>
</dbReference>
<dbReference type="GeneID" id="78506250"/>
<dbReference type="Pfam" id="PF06835">
    <property type="entry name" value="LptC"/>
    <property type="match status" value="1"/>
</dbReference>
<proteinExistence type="predicted"/>
<evidence type="ECO:0000256" key="3">
    <source>
        <dbReference type="ARBA" id="ARBA00022692"/>
    </source>
</evidence>
<dbReference type="EMBL" id="LT906446">
    <property type="protein sequence ID" value="SNU94382.1"/>
    <property type="molecule type" value="Genomic_DNA"/>
</dbReference>
<dbReference type="AlphaFoldDB" id="A0A239TA43"/>
<dbReference type="RefSeq" id="WP_027890139.1">
    <property type="nucleotide sequence ID" value="NZ_LT906446.1"/>
</dbReference>
<evidence type="ECO:0000313" key="7">
    <source>
        <dbReference type="EMBL" id="SNU94382.1"/>
    </source>
</evidence>